<dbReference type="InterPro" id="IPR044839">
    <property type="entry name" value="NDR1-like"/>
</dbReference>
<reference evidence="5" key="1">
    <citation type="submission" date="2018-02" db="EMBL/GenBank/DDBJ databases">
        <authorList>
            <person name="Cohen D.B."/>
            <person name="Kent A.D."/>
        </authorList>
    </citation>
    <scope>NUCLEOTIDE SEQUENCE</scope>
</reference>
<keyword evidence="3" id="KW-1133">Transmembrane helix</keyword>
<keyword evidence="3" id="KW-0812">Transmembrane</keyword>
<dbReference type="EMBL" id="OIVN01002102">
    <property type="protein sequence ID" value="SPD00574.1"/>
    <property type="molecule type" value="Genomic_DNA"/>
</dbReference>
<dbReference type="EMBL" id="OIVN01006128">
    <property type="protein sequence ID" value="SPD25716.1"/>
    <property type="molecule type" value="Genomic_DNA"/>
</dbReference>
<evidence type="ECO:0000313" key="4">
    <source>
        <dbReference type="EMBL" id="SPD00574.1"/>
    </source>
</evidence>
<feature type="transmembrane region" description="Helical" evidence="3">
    <location>
        <begin position="35"/>
        <end position="65"/>
    </location>
</feature>
<evidence type="ECO:0000256" key="2">
    <source>
        <dbReference type="ARBA" id="ARBA00023136"/>
    </source>
</evidence>
<protein>
    <recommendedName>
        <fullName evidence="6">Late embryogenesis abundant protein LEA-2 subgroup domain-containing protein</fullName>
    </recommendedName>
</protein>
<dbReference type="GO" id="GO:0005886">
    <property type="term" value="C:plasma membrane"/>
    <property type="evidence" value="ECO:0007669"/>
    <property type="project" value="TreeGrafter"/>
</dbReference>
<accession>A0A2N9IJ57</accession>
<comment type="subcellular location">
    <subcellularLocation>
        <location evidence="1">Membrane</location>
    </subcellularLocation>
</comment>
<dbReference type="PANTHER" id="PTHR31234">
    <property type="entry name" value="LATE EMBRYOGENESIS ABUNDANT (LEA) HYDROXYPROLINE-RICH GLYCOPROTEIN FAMILY"/>
    <property type="match status" value="1"/>
</dbReference>
<dbReference type="PANTHER" id="PTHR31234:SF2">
    <property type="entry name" value="OS05G0199100 PROTEIN"/>
    <property type="match status" value="1"/>
</dbReference>
<dbReference type="AlphaFoldDB" id="A0A2N9IJ57"/>
<evidence type="ECO:0000256" key="3">
    <source>
        <dbReference type="SAM" id="Phobius"/>
    </source>
</evidence>
<name>A0A2N9IJ57_FAGSY</name>
<evidence type="ECO:0000256" key="1">
    <source>
        <dbReference type="ARBA" id="ARBA00004370"/>
    </source>
</evidence>
<evidence type="ECO:0008006" key="6">
    <source>
        <dbReference type="Google" id="ProtNLM"/>
    </source>
</evidence>
<organism evidence="5">
    <name type="scientific">Fagus sylvatica</name>
    <name type="common">Beechnut</name>
    <dbReference type="NCBI Taxonomy" id="28930"/>
    <lineage>
        <taxon>Eukaryota</taxon>
        <taxon>Viridiplantae</taxon>
        <taxon>Streptophyta</taxon>
        <taxon>Embryophyta</taxon>
        <taxon>Tracheophyta</taxon>
        <taxon>Spermatophyta</taxon>
        <taxon>Magnoliopsida</taxon>
        <taxon>eudicotyledons</taxon>
        <taxon>Gunneridae</taxon>
        <taxon>Pentapetalae</taxon>
        <taxon>rosids</taxon>
        <taxon>fabids</taxon>
        <taxon>Fagales</taxon>
        <taxon>Fagaceae</taxon>
        <taxon>Fagus</taxon>
    </lineage>
</organism>
<evidence type="ECO:0000313" key="5">
    <source>
        <dbReference type="EMBL" id="SPD25716.1"/>
    </source>
</evidence>
<sequence>MASLAKVHPCDNIDDDDPHLLLARPRPNQPRDSNIIVRVATTLALVLLLLFIFSLAIMTIMWLMLKPRNPTLWLNSLSIPSINTTNSTLTAKYDISLTFKNPNHIWKFFFGEIEVLLIYKNTYDLATTNLVDGLELDREKEKLVKARFVGRVPWLWGDKVLEEIRQDLRKGIVSFNLFIKTEVEGDGPWWLLLRDQGSRGFSCLDVKVLFNVRGVGSSMFMPTQCYEIW</sequence>
<gene>
    <name evidence="4" type="ORF">FSB_LOCUS28456</name>
    <name evidence="5" type="ORF">FSB_LOCUS53598</name>
</gene>
<dbReference type="GO" id="GO:0098542">
    <property type="term" value="P:defense response to other organism"/>
    <property type="evidence" value="ECO:0007669"/>
    <property type="project" value="InterPro"/>
</dbReference>
<proteinExistence type="predicted"/>
<keyword evidence="2 3" id="KW-0472">Membrane</keyword>